<dbReference type="InterPro" id="IPR003594">
    <property type="entry name" value="HATPase_dom"/>
</dbReference>
<dbReference type="InterPro" id="IPR036890">
    <property type="entry name" value="HATPase_C_sf"/>
</dbReference>
<dbReference type="Proteomes" id="UP000831485">
    <property type="component" value="Chromosome"/>
</dbReference>
<dbReference type="PANTHER" id="PTHR43395">
    <property type="entry name" value="SENSOR HISTIDINE KINASE CHEA"/>
    <property type="match status" value="1"/>
</dbReference>
<evidence type="ECO:0000313" key="20">
    <source>
        <dbReference type="Proteomes" id="UP000831485"/>
    </source>
</evidence>
<comment type="function">
    <text evidence="11">Involved in the transmission of sensory signals from the chemoreceptors to the flagellar motors. CheA is autophosphorylated; it can transfer its phosphate group to either CheB or CheY.</text>
</comment>
<dbReference type="SMART" id="SM00073">
    <property type="entry name" value="HPT"/>
    <property type="match status" value="1"/>
</dbReference>
<feature type="domain" description="Histidine kinase" evidence="14">
    <location>
        <begin position="345"/>
        <end position="547"/>
    </location>
</feature>
<dbReference type="PRINTS" id="PR00344">
    <property type="entry name" value="BCTRLSENSOR"/>
</dbReference>
<dbReference type="SMART" id="SM00260">
    <property type="entry name" value="CheW"/>
    <property type="match status" value="1"/>
</dbReference>
<dbReference type="CDD" id="cd00088">
    <property type="entry name" value="HPT"/>
    <property type="match status" value="1"/>
</dbReference>
<dbReference type="InterPro" id="IPR051315">
    <property type="entry name" value="Bact_Chemotaxis_CheA"/>
</dbReference>
<dbReference type="CDD" id="cd16916">
    <property type="entry name" value="HATPase_CheA-like"/>
    <property type="match status" value="1"/>
</dbReference>
<keyword evidence="9" id="KW-0067">ATP-binding</keyword>
<dbReference type="Gene3D" id="1.10.287.560">
    <property type="entry name" value="Histidine kinase CheA-like, homodimeric domain"/>
    <property type="match status" value="1"/>
</dbReference>
<dbReference type="EC" id="2.7.13.3" evidence="2"/>
<comment type="catalytic activity">
    <reaction evidence="1">
        <text>ATP + protein L-histidine = ADP + protein N-phospho-L-histidine.</text>
        <dbReference type="EC" id="2.7.13.3"/>
    </reaction>
</comment>
<dbReference type="PANTHER" id="PTHR43395:SF10">
    <property type="entry name" value="CHEMOTAXIS PROTEIN CHEA"/>
    <property type="match status" value="1"/>
</dbReference>
<dbReference type="Gene3D" id="3.30.565.10">
    <property type="entry name" value="Histidine kinase-like ATPase, C-terminal domain"/>
    <property type="match status" value="1"/>
</dbReference>
<evidence type="ECO:0000313" key="17">
    <source>
        <dbReference type="EMBL" id="GFO64886.1"/>
    </source>
</evidence>
<evidence type="ECO:0000256" key="9">
    <source>
        <dbReference type="ARBA" id="ARBA00022840"/>
    </source>
</evidence>
<dbReference type="Pfam" id="PF02518">
    <property type="entry name" value="HATPase_c"/>
    <property type="match status" value="1"/>
</dbReference>
<evidence type="ECO:0000256" key="6">
    <source>
        <dbReference type="ARBA" id="ARBA00022679"/>
    </source>
</evidence>
<evidence type="ECO:0000256" key="11">
    <source>
        <dbReference type="ARBA" id="ARBA00035100"/>
    </source>
</evidence>
<keyword evidence="20" id="KW-1185">Reference proteome</keyword>
<dbReference type="Pfam" id="PF02895">
    <property type="entry name" value="H-kinase_dim"/>
    <property type="match status" value="1"/>
</dbReference>
<dbReference type="FunFam" id="3.30.565.10:FF:000016">
    <property type="entry name" value="Chemotaxis protein CheA, putative"/>
    <property type="match status" value="1"/>
</dbReference>
<dbReference type="InterPro" id="IPR005467">
    <property type="entry name" value="His_kinase_dom"/>
</dbReference>
<reference evidence="18" key="3">
    <citation type="submission" date="2022-04" db="EMBL/GenBank/DDBJ databases">
        <authorList>
            <person name="Liu G."/>
        </authorList>
    </citation>
    <scope>NUCLEOTIDE SEQUENCE</scope>
    <source>
        <strain evidence="18">RG22</strain>
    </source>
</reference>
<dbReference type="Proteomes" id="UP000568888">
    <property type="component" value="Unassembled WGS sequence"/>
</dbReference>
<dbReference type="RefSeq" id="WP_183348408.1">
    <property type="nucleotide sequence ID" value="NZ_BLXY01000005.1"/>
</dbReference>
<dbReference type="InterPro" id="IPR037006">
    <property type="entry name" value="CheA-like_homodim_sf"/>
</dbReference>
<organism evidence="17 19">
    <name type="scientific">Geomonas paludis</name>
    <dbReference type="NCBI Taxonomy" id="2740185"/>
    <lineage>
        <taxon>Bacteria</taxon>
        <taxon>Pseudomonadati</taxon>
        <taxon>Thermodesulfobacteriota</taxon>
        <taxon>Desulfuromonadia</taxon>
        <taxon>Geobacterales</taxon>
        <taxon>Geobacteraceae</taxon>
        <taxon>Geomonas</taxon>
    </lineage>
</organism>
<dbReference type="PROSITE" id="PS50109">
    <property type="entry name" value="HIS_KIN"/>
    <property type="match status" value="1"/>
</dbReference>
<dbReference type="SUPFAM" id="SSF47384">
    <property type="entry name" value="Homodimeric domain of signal transducing histidine kinase"/>
    <property type="match status" value="1"/>
</dbReference>
<evidence type="ECO:0000256" key="5">
    <source>
        <dbReference type="ARBA" id="ARBA00022553"/>
    </source>
</evidence>
<evidence type="ECO:0000259" key="16">
    <source>
        <dbReference type="PROSITE" id="PS50894"/>
    </source>
</evidence>
<evidence type="ECO:0000256" key="7">
    <source>
        <dbReference type="ARBA" id="ARBA00022741"/>
    </source>
</evidence>
<keyword evidence="8" id="KW-0418">Kinase</keyword>
<keyword evidence="6" id="KW-0808">Transferase</keyword>
<sequence length="684" mass="74635">MTTPRGENETVDLNRFNQVFFEECAENLAEMEQILISLGDREPDPEQMNAIFRAAHSIKGGAGIFGFNDMTVVTHVMESLLDRLRNQEIPFAPGMIDLFLEAGDAIAMQLAGHREGKAVDQEVIDGVRARLQQAIDAGAGAPAPGLPADQEEGPPQQEAEQLPRRCRLAFTPDPEIFTRGIRMESIVAELAELAEPGEFHCNAQLMELPELAEADPERCLTRWEFTLLTRASLEQILDVFMFVADEEQLQIEEDEPVDRRTPEGEPAPEQGIVPAAGRRVYDSNETAPGAFGRRGNETEASFRVNVTKVDQLVNQVGELLITQAMLSQIAVGLDPILHETLQRGLVQLERNTRDLQGSVMSIRLVPISIVFNRFPRLVRDIAAKLGKQVELKTAGDSTELDRGLIEKIADPLGHLVRNALDHGLETPETRAACGKSPTGTLQLSASQVGGRIVIDVIDDGAGLNRDKILAKALECGIPCSEAMTDEEVWQLIFAPGFSTASEVTDLSGRGVGMDVVMKNVQAIGGRVQIASEAGKGARFTISLPLTLAILEGLSVAVGEEKFIIPLNVVIESLQPKPEQLKSVNGRDVVLVRGEYLPILKLHRIFNLEAEVTEPQRGILVLTEADGERGAILVDALLDEQQVVVKSIETNYRRVDGSAGATILGDGRVALILDLPELFTMHKKL</sequence>
<keyword evidence="10" id="KW-0902">Two-component regulatory system</keyword>
<proteinExistence type="predicted"/>
<feature type="compositionally biased region" description="Low complexity" evidence="13">
    <location>
        <begin position="138"/>
        <end position="160"/>
    </location>
</feature>
<dbReference type="InterPro" id="IPR002545">
    <property type="entry name" value="CheW-lke_dom"/>
</dbReference>
<evidence type="ECO:0000256" key="12">
    <source>
        <dbReference type="PROSITE-ProRule" id="PRU00110"/>
    </source>
</evidence>
<keyword evidence="4" id="KW-0145">Chemotaxis</keyword>
<dbReference type="Gene3D" id="2.30.30.40">
    <property type="entry name" value="SH3 Domains"/>
    <property type="match status" value="1"/>
</dbReference>
<evidence type="ECO:0000313" key="19">
    <source>
        <dbReference type="Proteomes" id="UP000568888"/>
    </source>
</evidence>
<dbReference type="Pfam" id="PF01584">
    <property type="entry name" value="CheW"/>
    <property type="match status" value="1"/>
</dbReference>
<evidence type="ECO:0000313" key="18">
    <source>
        <dbReference type="EMBL" id="UPU37020.1"/>
    </source>
</evidence>
<feature type="domain" description="HPt" evidence="16">
    <location>
        <begin position="9"/>
        <end position="113"/>
    </location>
</feature>
<name>A0A6V8MXD4_9BACT</name>
<dbReference type="InterPro" id="IPR036097">
    <property type="entry name" value="HisK_dim/P_sf"/>
</dbReference>
<dbReference type="CDD" id="cd00731">
    <property type="entry name" value="CheA_reg"/>
    <property type="match status" value="1"/>
</dbReference>
<dbReference type="PROSITE" id="PS50894">
    <property type="entry name" value="HPT"/>
    <property type="match status" value="1"/>
</dbReference>
<feature type="modified residue" description="Phosphohistidine" evidence="12">
    <location>
        <position position="56"/>
    </location>
</feature>
<feature type="region of interest" description="Disordered" evidence="13">
    <location>
        <begin position="252"/>
        <end position="294"/>
    </location>
</feature>
<dbReference type="SMART" id="SM00387">
    <property type="entry name" value="HATPase_c"/>
    <property type="match status" value="1"/>
</dbReference>
<keyword evidence="5 12" id="KW-0597">Phosphoprotein</keyword>
<dbReference type="SUPFAM" id="SSF55874">
    <property type="entry name" value="ATPase domain of HSP90 chaperone/DNA topoisomerase II/histidine kinase"/>
    <property type="match status" value="1"/>
</dbReference>
<evidence type="ECO:0000256" key="1">
    <source>
        <dbReference type="ARBA" id="ARBA00000085"/>
    </source>
</evidence>
<evidence type="ECO:0000256" key="13">
    <source>
        <dbReference type="SAM" id="MobiDB-lite"/>
    </source>
</evidence>
<evidence type="ECO:0000256" key="8">
    <source>
        <dbReference type="ARBA" id="ARBA00022777"/>
    </source>
</evidence>
<dbReference type="InterPro" id="IPR036061">
    <property type="entry name" value="CheW-like_dom_sf"/>
</dbReference>
<dbReference type="InterPro" id="IPR036641">
    <property type="entry name" value="HPT_dom_sf"/>
</dbReference>
<dbReference type="Pfam" id="PF01627">
    <property type="entry name" value="Hpt"/>
    <property type="match status" value="1"/>
</dbReference>
<reference evidence="19" key="1">
    <citation type="submission" date="2020-06" db="EMBL/GenBank/DDBJ databases">
        <title>Draft genomic sequecing of Geomonas sp. Red736.</title>
        <authorList>
            <person name="Itoh H."/>
            <person name="Xu Z.X."/>
            <person name="Ushijima N."/>
            <person name="Masuda Y."/>
            <person name="Shiratori Y."/>
            <person name="Senoo K."/>
        </authorList>
    </citation>
    <scope>NUCLEOTIDE SEQUENCE [LARGE SCALE GENOMIC DNA]</scope>
    <source>
        <strain evidence="19">Red736</strain>
    </source>
</reference>
<accession>A0A6V8MXD4</accession>
<protein>
    <recommendedName>
        <fullName evidence="3">Chemotaxis protein CheA</fullName>
        <ecNumber evidence="2">2.7.13.3</ecNumber>
    </recommendedName>
</protein>
<gene>
    <name evidence="17" type="primary">cheA</name>
    <name evidence="17" type="ORF">GMPD_28050</name>
    <name evidence="18" type="ORF">M1B72_04755</name>
</gene>
<dbReference type="SUPFAM" id="SSF50341">
    <property type="entry name" value="CheW-like"/>
    <property type="match status" value="1"/>
</dbReference>
<dbReference type="SMART" id="SM01231">
    <property type="entry name" value="H-kinase_dim"/>
    <property type="match status" value="1"/>
</dbReference>
<evidence type="ECO:0000259" key="15">
    <source>
        <dbReference type="PROSITE" id="PS50851"/>
    </source>
</evidence>
<dbReference type="Gene3D" id="1.20.120.160">
    <property type="entry name" value="HPT domain"/>
    <property type="match status" value="1"/>
</dbReference>
<evidence type="ECO:0000259" key="14">
    <source>
        <dbReference type="PROSITE" id="PS50109"/>
    </source>
</evidence>
<dbReference type="GO" id="GO:0005524">
    <property type="term" value="F:ATP binding"/>
    <property type="evidence" value="ECO:0007669"/>
    <property type="project" value="UniProtKB-KW"/>
</dbReference>
<evidence type="ECO:0000256" key="10">
    <source>
        <dbReference type="ARBA" id="ARBA00023012"/>
    </source>
</evidence>
<dbReference type="AlphaFoldDB" id="A0A6V8MXD4"/>
<dbReference type="GO" id="GO:0005737">
    <property type="term" value="C:cytoplasm"/>
    <property type="evidence" value="ECO:0007669"/>
    <property type="project" value="InterPro"/>
</dbReference>
<evidence type="ECO:0000256" key="3">
    <source>
        <dbReference type="ARBA" id="ARBA00021495"/>
    </source>
</evidence>
<evidence type="ECO:0000256" key="4">
    <source>
        <dbReference type="ARBA" id="ARBA00022500"/>
    </source>
</evidence>
<dbReference type="GO" id="GO:0006935">
    <property type="term" value="P:chemotaxis"/>
    <property type="evidence" value="ECO:0007669"/>
    <property type="project" value="UniProtKB-KW"/>
</dbReference>
<feature type="domain" description="CheW-like" evidence="15">
    <location>
        <begin position="549"/>
        <end position="683"/>
    </location>
</feature>
<dbReference type="GO" id="GO:0000155">
    <property type="term" value="F:phosphorelay sensor kinase activity"/>
    <property type="evidence" value="ECO:0007669"/>
    <property type="project" value="InterPro"/>
</dbReference>
<dbReference type="InterPro" id="IPR004358">
    <property type="entry name" value="Sig_transdc_His_kin-like_C"/>
</dbReference>
<dbReference type="SUPFAM" id="SSF47226">
    <property type="entry name" value="Histidine-containing phosphotransfer domain, HPT domain"/>
    <property type="match status" value="1"/>
</dbReference>
<dbReference type="EMBL" id="BLXY01000005">
    <property type="protein sequence ID" value="GFO64886.1"/>
    <property type="molecule type" value="Genomic_DNA"/>
</dbReference>
<reference evidence="17" key="2">
    <citation type="journal article" date="2021" name="Int. J. Syst. Evol. Microbiol.">
        <title>Geomonas silvestris sp. nov., Geomonas paludis sp. nov. and Geomonas limicola sp. nov., isolated from terrestrial environments, and emended description of the genus Geomonas.</title>
        <authorList>
            <person name="Itoh H."/>
            <person name="Xu Z."/>
            <person name="Masuda Y."/>
            <person name="Ushijima N."/>
            <person name="Hayakawa C."/>
            <person name="Shiratori Y."/>
            <person name="Senoo K."/>
        </authorList>
    </citation>
    <scope>NUCLEOTIDE SEQUENCE</scope>
    <source>
        <strain evidence="17">Red736</strain>
    </source>
</reference>
<keyword evidence="7" id="KW-0547">Nucleotide-binding</keyword>
<dbReference type="InterPro" id="IPR004105">
    <property type="entry name" value="CheA-like_dim"/>
</dbReference>
<dbReference type="EMBL" id="CP096574">
    <property type="protein sequence ID" value="UPU37020.1"/>
    <property type="molecule type" value="Genomic_DNA"/>
</dbReference>
<evidence type="ECO:0000256" key="2">
    <source>
        <dbReference type="ARBA" id="ARBA00012438"/>
    </source>
</evidence>
<dbReference type="InterPro" id="IPR008207">
    <property type="entry name" value="Sig_transdc_His_kin_Hpt_dom"/>
</dbReference>
<feature type="region of interest" description="Disordered" evidence="13">
    <location>
        <begin position="138"/>
        <end position="162"/>
    </location>
</feature>
<dbReference type="PROSITE" id="PS50851">
    <property type="entry name" value="CHEW"/>
    <property type="match status" value="1"/>
</dbReference>